<evidence type="ECO:0000256" key="6">
    <source>
        <dbReference type="ARBA" id="ARBA00023033"/>
    </source>
</evidence>
<keyword evidence="9" id="KW-1185">Reference proteome</keyword>
<evidence type="ECO:0000256" key="1">
    <source>
        <dbReference type="ARBA" id="ARBA00001971"/>
    </source>
</evidence>
<evidence type="ECO:0000256" key="4">
    <source>
        <dbReference type="ARBA" id="ARBA00022723"/>
    </source>
</evidence>
<dbReference type="InterPro" id="IPR002403">
    <property type="entry name" value="Cyt_P450_E_grp-IV"/>
</dbReference>
<protein>
    <recommendedName>
        <fullName evidence="10">Cytochrome P450</fullName>
    </recommendedName>
</protein>
<dbReference type="InterPro" id="IPR036396">
    <property type="entry name" value="Cyt_P450_sf"/>
</dbReference>
<gene>
    <name evidence="8" type="ORF">SBRCBS47491_009815</name>
</gene>
<evidence type="ECO:0000256" key="2">
    <source>
        <dbReference type="ARBA" id="ARBA00010617"/>
    </source>
</evidence>
<dbReference type="InterPro" id="IPR017972">
    <property type="entry name" value="Cyt_P450_CS"/>
</dbReference>
<dbReference type="SUPFAM" id="SSF48264">
    <property type="entry name" value="Cytochrome P450"/>
    <property type="match status" value="1"/>
</dbReference>
<keyword evidence="4 7" id="KW-0479">Metal-binding</keyword>
<dbReference type="Gene3D" id="1.10.630.10">
    <property type="entry name" value="Cytochrome P450"/>
    <property type="match status" value="1"/>
</dbReference>
<dbReference type="InterPro" id="IPR050121">
    <property type="entry name" value="Cytochrome_P450_monoxygenase"/>
</dbReference>
<name>A0ABP0D118_9PEZI</name>
<reference evidence="8 9" key="1">
    <citation type="submission" date="2024-01" db="EMBL/GenBank/DDBJ databases">
        <authorList>
            <person name="Allen C."/>
            <person name="Tagirdzhanova G."/>
        </authorList>
    </citation>
    <scope>NUCLEOTIDE SEQUENCE [LARGE SCALE GENOMIC DNA]</scope>
</reference>
<dbReference type="PANTHER" id="PTHR24305:SF166">
    <property type="entry name" value="CYTOCHROME P450 12A4, MITOCHONDRIAL-RELATED"/>
    <property type="match status" value="1"/>
</dbReference>
<comment type="caution">
    <text evidence="8">The sequence shown here is derived from an EMBL/GenBank/DDBJ whole genome shotgun (WGS) entry which is preliminary data.</text>
</comment>
<evidence type="ECO:0000256" key="3">
    <source>
        <dbReference type="ARBA" id="ARBA00022617"/>
    </source>
</evidence>
<dbReference type="PRINTS" id="PR00385">
    <property type="entry name" value="P450"/>
</dbReference>
<dbReference type="PANTHER" id="PTHR24305">
    <property type="entry name" value="CYTOCHROME P450"/>
    <property type="match status" value="1"/>
</dbReference>
<dbReference type="Proteomes" id="UP001642406">
    <property type="component" value="Unassembled WGS sequence"/>
</dbReference>
<keyword evidence="7" id="KW-0560">Oxidoreductase</keyword>
<evidence type="ECO:0000313" key="8">
    <source>
        <dbReference type="EMBL" id="CAK7236961.1"/>
    </source>
</evidence>
<dbReference type="PROSITE" id="PS00086">
    <property type="entry name" value="CYTOCHROME_P450"/>
    <property type="match status" value="1"/>
</dbReference>
<evidence type="ECO:0008006" key="10">
    <source>
        <dbReference type="Google" id="ProtNLM"/>
    </source>
</evidence>
<keyword evidence="6 7" id="KW-0503">Monooxygenase</keyword>
<dbReference type="Pfam" id="PF00067">
    <property type="entry name" value="p450"/>
    <property type="match status" value="1"/>
</dbReference>
<dbReference type="InterPro" id="IPR001128">
    <property type="entry name" value="Cyt_P450"/>
</dbReference>
<comment type="cofactor">
    <cofactor evidence="1">
        <name>heme</name>
        <dbReference type="ChEBI" id="CHEBI:30413"/>
    </cofactor>
</comment>
<proteinExistence type="inferred from homology"/>
<evidence type="ECO:0000256" key="5">
    <source>
        <dbReference type="ARBA" id="ARBA00023004"/>
    </source>
</evidence>
<keyword evidence="3 7" id="KW-0349">Heme</keyword>
<accession>A0ABP0D118</accession>
<dbReference type="PRINTS" id="PR00465">
    <property type="entry name" value="EP450IV"/>
</dbReference>
<evidence type="ECO:0000313" key="9">
    <source>
        <dbReference type="Proteomes" id="UP001642406"/>
    </source>
</evidence>
<organism evidence="8 9">
    <name type="scientific">Sporothrix bragantina</name>
    <dbReference type="NCBI Taxonomy" id="671064"/>
    <lineage>
        <taxon>Eukaryota</taxon>
        <taxon>Fungi</taxon>
        <taxon>Dikarya</taxon>
        <taxon>Ascomycota</taxon>
        <taxon>Pezizomycotina</taxon>
        <taxon>Sordariomycetes</taxon>
        <taxon>Sordariomycetidae</taxon>
        <taxon>Ophiostomatales</taxon>
        <taxon>Ophiostomataceae</taxon>
        <taxon>Sporothrix</taxon>
    </lineage>
</organism>
<dbReference type="EMBL" id="CAWUHC010000171">
    <property type="protein sequence ID" value="CAK7236961.1"/>
    <property type="molecule type" value="Genomic_DNA"/>
</dbReference>
<sequence>MAKEHAMRKRLVSHTYTKTFIQSSPTVARQARAILLDRLLPIITASTTACQEPRGVEVAALFMATSMDFITAHIYGLSGGTDFLRETAYREHWIEMFITRFQPSFYLQELPRITWFLATCGIRLQPHISILAKAELEDWNQAMFDKTASRLAGHPSHQDTGLLAELQVSDSSVAANETFKWGKAEDEPTVMQSLLSSLEREQTAHKTDQALHSKIYGRLALTAKSELYDHIIAGQETTALALTYLTWKLSVHQDVQDLMRAELLSLRASELDTSAPFFPDAKTLDSLPILHAVIMETLRRYPPFEGPLPRQTPESGCRIGPYELPGGVRIAGMAHTLHRDTTVFPDPETWDYKRWTGTDEETRKAQNRQFWAFGSGSRMCIGSHFAMHEMKATTAMIYSRFKSLIVDDSMMEPEDEE</sequence>
<comment type="similarity">
    <text evidence="2 7">Belongs to the cytochrome P450 family.</text>
</comment>
<keyword evidence="5 7" id="KW-0408">Iron</keyword>
<evidence type="ECO:0000256" key="7">
    <source>
        <dbReference type="RuleBase" id="RU000461"/>
    </source>
</evidence>